<evidence type="ECO:0000313" key="2">
    <source>
        <dbReference type="EMBL" id="SSZ47240.1"/>
    </source>
</evidence>
<sequence>MKRIEQLKDIKSISLVNYGVNNIAFNIQDIKKVLNILKRLNIAVKGGDIWIMRNGELHLTYDNWFCDQLENEMYSMYVERSIEKTQTYIDNYPLDDHAYVEIVI</sequence>
<dbReference type="Pfam" id="PF15569">
    <property type="entry name" value="Imm40"/>
    <property type="match status" value="1"/>
</dbReference>
<evidence type="ECO:0000313" key="3">
    <source>
        <dbReference type="Proteomes" id="UP000255515"/>
    </source>
</evidence>
<dbReference type="InterPro" id="IPR029080">
    <property type="entry name" value="Imm40"/>
</dbReference>
<accession>A0A376C1W6</accession>
<dbReference type="RefSeq" id="WP_115644100.1">
    <property type="nucleotide sequence ID" value="NZ_UFTJ01000001.1"/>
</dbReference>
<dbReference type="AlphaFoldDB" id="A0A376C1W6"/>
<organism evidence="2 3">
    <name type="scientific">Bergeyella zoohelcum</name>
    <dbReference type="NCBI Taxonomy" id="1015"/>
    <lineage>
        <taxon>Bacteria</taxon>
        <taxon>Pseudomonadati</taxon>
        <taxon>Bacteroidota</taxon>
        <taxon>Flavobacteriia</taxon>
        <taxon>Flavobacteriales</taxon>
        <taxon>Weeksellaceae</taxon>
        <taxon>Bergeyella</taxon>
    </lineage>
</organism>
<name>A0A376C1W6_9FLAO</name>
<reference evidence="2 3" key="1">
    <citation type="submission" date="2018-06" db="EMBL/GenBank/DDBJ databases">
        <authorList>
            <consortium name="Pathogen Informatics"/>
            <person name="Doyle S."/>
        </authorList>
    </citation>
    <scope>NUCLEOTIDE SEQUENCE [LARGE SCALE GENOMIC DNA]</scope>
    <source>
        <strain evidence="2 3">NCTC11661</strain>
    </source>
</reference>
<dbReference type="Proteomes" id="UP000255515">
    <property type="component" value="Unassembled WGS sequence"/>
</dbReference>
<gene>
    <name evidence="2" type="ORF">NCTC11661_00906</name>
</gene>
<dbReference type="EMBL" id="UFTJ01000001">
    <property type="protein sequence ID" value="SSZ47240.1"/>
    <property type="molecule type" value="Genomic_DNA"/>
</dbReference>
<feature type="domain" description="Immunity protein 40" evidence="1">
    <location>
        <begin position="14"/>
        <end position="104"/>
    </location>
</feature>
<protein>
    <recommendedName>
        <fullName evidence="1">Immunity protein 40 domain-containing protein</fullName>
    </recommendedName>
</protein>
<evidence type="ECO:0000259" key="1">
    <source>
        <dbReference type="Pfam" id="PF15569"/>
    </source>
</evidence>
<proteinExistence type="predicted"/>